<organism evidence="7 8">
    <name type="scientific">Pedobacter fastidiosus</name>
    <dbReference type="NCBI Taxonomy" id="2765361"/>
    <lineage>
        <taxon>Bacteria</taxon>
        <taxon>Pseudomonadati</taxon>
        <taxon>Bacteroidota</taxon>
        <taxon>Sphingobacteriia</taxon>
        <taxon>Sphingobacteriales</taxon>
        <taxon>Sphingobacteriaceae</taxon>
        <taxon>Pedobacter</taxon>
    </lineage>
</organism>
<reference evidence="7 8" key="1">
    <citation type="submission" date="2020-08" db="EMBL/GenBank/DDBJ databases">
        <authorList>
            <person name="Sun Q."/>
            <person name="Inoue M."/>
        </authorList>
    </citation>
    <scope>NUCLEOTIDE SEQUENCE [LARGE SCALE GENOMIC DNA]</scope>
    <source>
        <strain evidence="7 8">CCM 8938</strain>
    </source>
</reference>
<dbReference type="Proteomes" id="UP000652755">
    <property type="component" value="Unassembled WGS sequence"/>
</dbReference>
<dbReference type="InterPro" id="IPR025657">
    <property type="entry name" value="RadC_JAB"/>
</dbReference>
<evidence type="ECO:0000313" key="8">
    <source>
        <dbReference type="Proteomes" id="UP000652755"/>
    </source>
</evidence>
<evidence type="ECO:0000313" key="7">
    <source>
        <dbReference type="EMBL" id="MBC6112641.1"/>
    </source>
</evidence>
<dbReference type="PANTHER" id="PTHR30471">
    <property type="entry name" value="DNA REPAIR PROTEIN RADC"/>
    <property type="match status" value="1"/>
</dbReference>
<keyword evidence="8" id="KW-1185">Reference proteome</keyword>
<dbReference type="PROSITE" id="PS01302">
    <property type="entry name" value="UPF0758"/>
    <property type="match status" value="1"/>
</dbReference>
<gene>
    <name evidence="7" type="ORF">H7U22_19635</name>
</gene>
<protein>
    <submittedName>
        <fullName evidence="7">JAB domain-containing protein</fullName>
    </submittedName>
</protein>
<keyword evidence="3" id="KW-0378">Hydrolase</keyword>
<dbReference type="InterPro" id="IPR001405">
    <property type="entry name" value="UPF0758"/>
</dbReference>
<dbReference type="CDD" id="cd08071">
    <property type="entry name" value="MPN_DUF2466"/>
    <property type="match status" value="1"/>
</dbReference>
<keyword evidence="5" id="KW-0482">Metalloprotease</keyword>
<dbReference type="Pfam" id="PF04002">
    <property type="entry name" value="RadC"/>
    <property type="match status" value="1"/>
</dbReference>
<keyword evidence="4" id="KW-0862">Zinc</keyword>
<dbReference type="Gene3D" id="3.40.140.10">
    <property type="entry name" value="Cytidine Deaminase, domain 2"/>
    <property type="match status" value="1"/>
</dbReference>
<proteinExistence type="predicted"/>
<evidence type="ECO:0000256" key="3">
    <source>
        <dbReference type="ARBA" id="ARBA00022801"/>
    </source>
</evidence>
<dbReference type="PROSITE" id="PS50249">
    <property type="entry name" value="MPN"/>
    <property type="match status" value="1"/>
</dbReference>
<evidence type="ECO:0000256" key="4">
    <source>
        <dbReference type="ARBA" id="ARBA00022833"/>
    </source>
</evidence>
<evidence type="ECO:0000256" key="5">
    <source>
        <dbReference type="ARBA" id="ARBA00023049"/>
    </source>
</evidence>
<keyword evidence="2" id="KW-0479">Metal-binding</keyword>
<evidence type="ECO:0000256" key="1">
    <source>
        <dbReference type="ARBA" id="ARBA00022670"/>
    </source>
</evidence>
<evidence type="ECO:0000256" key="2">
    <source>
        <dbReference type="ARBA" id="ARBA00022723"/>
    </source>
</evidence>
<keyword evidence="1" id="KW-0645">Protease</keyword>
<dbReference type="EMBL" id="JACRYL010000024">
    <property type="protein sequence ID" value="MBC6112641.1"/>
    <property type="molecule type" value="Genomic_DNA"/>
</dbReference>
<dbReference type="InterPro" id="IPR037518">
    <property type="entry name" value="MPN"/>
</dbReference>
<sequence>MVQEQFKVAEVQVSYKPDYKINDRPKITSSKETFALLKQHWHLGRISFLEEFKVVLLNNGNRVLGIVDISMGGLSGTVADPKIIFAIALKGNASGMILCHNHPSGSVRPSEADITLTKRLKEGGKLLDILVWDHLIISEDLYYSFADEGIM</sequence>
<accession>A0ABR7KX57</accession>
<evidence type="ECO:0000259" key="6">
    <source>
        <dbReference type="PROSITE" id="PS50249"/>
    </source>
</evidence>
<dbReference type="InterPro" id="IPR020891">
    <property type="entry name" value="UPF0758_CS"/>
</dbReference>
<feature type="domain" description="MPN" evidence="6">
    <location>
        <begin position="26"/>
        <end position="151"/>
    </location>
</feature>
<dbReference type="SUPFAM" id="SSF102712">
    <property type="entry name" value="JAB1/MPN domain"/>
    <property type="match status" value="1"/>
</dbReference>
<dbReference type="RefSeq" id="WP_187073061.1">
    <property type="nucleotide sequence ID" value="NZ_JACRYL010000024.1"/>
</dbReference>
<comment type="caution">
    <text evidence="7">The sequence shown here is derived from an EMBL/GenBank/DDBJ whole genome shotgun (WGS) entry which is preliminary data.</text>
</comment>
<name>A0ABR7KX57_9SPHI</name>
<dbReference type="PANTHER" id="PTHR30471:SF3">
    <property type="entry name" value="UPF0758 PROTEIN YEES-RELATED"/>
    <property type="match status" value="1"/>
</dbReference>